<evidence type="ECO:0000313" key="3">
    <source>
        <dbReference type="Proteomes" id="UP000006038"/>
    </source>
</evidence>
<evidence type="ECO:0000313" key="2">
    <source>
        <dbReference type="EnsemblPlants" id="OB08G25820.1"/>
    </source>
</evidence>
<organism evidence="2">
    <name type="scientific">Oryza brachyantha</name>
    <name type="common">malo sina</name>
    <dbReference type="NCBI Taxonomy" id="4533"/>
    <lineage>
        <taxon>Eukaryota</taxon>
        <taxon>Viridiplantae</taxon>
        <taxon>Streptophyta</taxon>
        <taxon>Embryophyta</taxon>
        <taxon>Tracheophyta</taxon>
        <taxon>Spermatophyta</taxon>
        <taxon>Magnoliopsida</taxon>
        <taxon>Liliopsida</taxon>
        <taxon>Poales</taxon>
        <taxon>Poaceae</taxon>
        <taxon>BOP clade</taxon>
        <taxon>Oryzoideae</taxon>
        <taxon>Oryzeae</taxon>
        <taxon>Oryzinae</taxon>
        <taxon>Oryza</taxon>
    </lineage>
</organism>
<dbReference type="AlphaFoldDB" id="J3MU01"/>
<evidence type="ECO:0000256" key="1">
    <source>
        <dbReference type="SAM" id="Phobius"/>
    </source>
</evidence>
<keyword evidence="3" id="KW-1185">Reference proteome</keyword>
<keyword evidence="1" id="KW-0812">Transmembrane</keyword>
<dbReference type="EnsemblPlants" id="OB08G25820.1">
    <property type="protein sequence ID" value="OB08G25820.1"/>
    <property type="gene ID" value="OB08G25820"/>
</dbReference>
<reference evidence="2" key="1">
    <citation type="journal article" date="2013" name="Nat. Commun.">
        <title>Whole-genome sequencing of Oryza brachyantha reveals mechanisms underlying Oryza genome evolution.</title>
        <authorList>
            <person name="Chen J."/>
            <person name="Huang Q."/>
            <person name="Gao D."/>
            <person name="Wang J."/>
            <person name="Lang Y."/>
            <person name="Liu T."/>
            <person name="Li B."/>
            <person name="Bai Z."/>
            <person name="Luis Goicoechea J."/>
            <person name="Liang C."/>
            <person name="Chen C."/>
            <person name="Zhang W."/>
            <person name="Sun S."/>
            <person name="Liao Y."/>
            <person name="Zhang X."/>
            <person name="Yang L."/>
            <person name="Song C."/>
            <person name="Wang M."/>
            <person name="Shi J."/>
            <person name="Liu G."/>
            <person name="Liu J."/>
            <person name="Zhou H."/>
            <person name="Zhou W."/>
            <person name="Yu Q."/>
            <person name="An N."/>
            <person name="Chen Y."/>
            <person name="Cai Q."/>
            <person name="Wang B."/>
            <person name="Liu B."/>
            <person name="Min J."/>
            <person name="Huang Y."/>
            <person name="Wu H."/>
            <person name="Li Z."/>
            <person name="Zhang Y."/>
            <person name="Yin Y."/>
            <person name="Song W."/>
            <person name="Jiang J."/>
            <person name="Jackson S.A."/>
            <person name="Wing R.A."/>
            <person name="Wang J."/>
            <person name="Chen M."/>
        </authorList>
    </citation>
    <scope>NUCLEOTIDE SEQUENCE [LARGE SCALE GENOMIC DNA]</scope>
    <source>
        <strain evidence="2">cv. IRGC 101232</strain>
    </source>
</reference>
<dbReference type="HOGENOM" id="CLU_2350136_0_0_1"/>
<sequence>MTIQSETILLSRCNYLFNLYVFSILLLNSIVVTICFLFLRCPFSSLFADPAKFHREKSCSKEGICPCLTNASFAKHNHLSLVGEVSSRKLPLSSENS</sequence>
<dbReference type="Gramene" id="OB08G25820.1">
    <property type="protein sequence ID" value="OB08G25820.1"/>
    <property type="gene ID" value="OB08G25820"/>
</dbReference>
<name>J3MU01_ORYBR</name>
<keyword evidence="1" id="KW-1133">Transmembrane helix</keyword>
<accession>J3MU01</accession>
<dbReference type="Proteomes" id="UP000006038">
    <property type="component" value="Chromosome 8"/>
</dbReference>
<feature type="transmembrane region" description="Helical" evidence="1">
    <location>
        <begin position="20"/>
        <end position="39"/>
    </location>
</feature>
<keyword evidence="1" id="KW-0472">Membrane</keyword>
<protein>
    <submittedName>
        <fullName evidence="2">Uncharacterized protein</fullName>
    </submittedName>
</protein>
<reference evidence="2" key="2">
    <citation type="submission" date="2013-04" db="UniProtKB">
        <authorList>
            <consortium name="EnsemblPlants"/>
        </authorList>
    </citation>
    <scope>IDENTIFICATION</scope>
</reference>
<proteinExistence type="predicted"/>